<dbReference type="GeneID" id="108556831"/>
<sequence length="566" mass="67838">MTFVICLIDIPPSSSFCKFSLRFEIMESRWYVPAGKVLEETRIEDRKHALHICKENWSNITVHLDRNRLIAEANEDEENKRKAMKEASDEMTKNWDNSVENLRKRKEEQRFMKFEAKEDKNMKRYLELQKMQAEERQIYVDAMRDKITMKKDYPKSLHTALGVSEMVYENDRHLELKEKIRDHFRMEEAKYAKKVKDDAAAEAFENAEKARKEAEKNKKYGKELMQQIEGNRLEKERMRQATIDRELDDYDRRAKEMAQIEKYKEDTRLSNRKDAKRALTSNIEAQRKYRETMAAEDKQLDLIISIIDSSKKKIECMKKNKEHEMMEKRLDAAQRIAKLASEDQFERQMKEEASLKKAIDEREEQYWKKVAHDKEKKERAKNDLIESRKEWLEREEHRKCNEQELSKWEMLNRCKIVEEEIKHKEQLEAERREEMDLRRKELEEQLAENEKDLKAARVSKRKEYEESLDKFKEEDDEFFKYANELLENTKNRGRIIYPIQKVIHSYKTNMLGHKIPSRPCGNCKSLGHPSGLLNAKPGRMCHDPKSDPTYLKKTCKCVCHKDVLFK</sequence>
<dbReference type="InterPro" id="IPR043597">
    <property type="entry name" value="TPH_dom"/>
</dbReference>
<protein>
    <submittedName>
        <fullName evidence="5">Trichohyalin-like</fullName>
    </submittedName>
</protein>
<evidence type="ECO:0000256" key="1">
    <source>
        <dbReference type="ARBA" id="ARBA00023054"/>
    </source>
</evidence>
<feature type="coiled-coil region" evidence="2">
    <location>
        <begin position="370"/>
        <end position="459"/>
    </location>
</feature>
<dbReference type="InterPro" id="IPR039986">
    <property type="entry name" value="CFAP210"/>
</dbReference>
<evidence type="ECO:0000313" key="4">
    <source>
        <dbReference type="Proteomes" id="UP000695000"/>
    </source>
</evidence>
<evidence type="ECO:0000259" key="3">
    <source>
        <dbReference type="Pfam" id="PF13868"/>
    </source>
</evidence>
<name>A0ABM1M1Z8_NICVS</name>
<keyword evidence="1 2" id="KW-0175">Coiled coil</keyword>
<feature type="coiled-coil region" evidence="2">
    <location>
        <begin position="316"/>
        <end position="343"/>
    </location>
</feature>
<keyword evidence="4" id="KW-1185">Reference proteome</keyword>
<reference evidence="5" key="1">
    <citation type="submission" date="2025-08" db="UniProtKB">
        <authorList>
            <consortium name="RefSeq"/>
        </authorList>
    </citation>
    <scope>IDENTIFICATION</scope>
    <source>
        <tissue evidence="5">Whole Larva</tissue>
    </source>
</reference>
<dbReference type="Proteomes" id="UP000695000">
    <property type="component" value="Unplaced"/>
</dbReference>
<dbReference type="Pfam" id="PF13868">
    <property type="entry name" value="TPH"/>
    <property type="match status" value="1"/>
</dbReference>
<dbReference type="RefSeq" id="XP_017768598.1">
    <property type="nucleotide sequence ID" value="XM_017913109.1"/>
</dbReference>
<proteinExistence type="predicted"/>
<feature type="domain" description="Trichohyalin-plectin-homology" evidence="3">
    <location>
        <begin position="155"/>
        <end position="488"/>
    </location>
</feature>
<dbReference type="PANTHER" id="PTHR28663:SF1">
    <property type="entry name" value="CILIA- AND FLAGELLA- ASSOCIATED PROTEIN 210"/>
    <property type="match status" value="1"/>
</dbReference>
<organism evidence="4 5">
    <name type="scientific">Nicrophorus vespilloides</name>
    <name type="common">Boreal carrion beetle</name>
    <dbReference type="NCBI Taxonomy" id="110193"/>
    <lineage>
        <taxon>Eukaryota</taxon>
        <taxon>Metazoa</taxon>
        <taxon>Ecdysozoa</taxon>
        <taxon>Arthropoda</taxon>
        <taxon>Hexapoda</taxon>
        <taxon>Insecta</taxon>
        <taxon>Pterygota</taxon>
        <taxon>Neoptera</taxon>
        <taxon>Endopterygota</taxon>
        <taxon>Coleoptera</taxon>
        <taxon>Polyphaga</taxon>
        <taxon>Staphyliniformia</taxon>
        <taxon>Silphidae</taxon>
        <taxon>Nicrophorinae</taxon>
        <taxon>Nicrophorus</taxon>
    </lineage>
</organism>
<accession>A0ABM1M1Z8</accession>
<gene>
    <name evidence="5" type="primary">LOC108556831</name>
</gene>
<evidence type="ECO:0000313" key="5">
    <source>
        <dbReference type="RefSeq" id="XP_017768598.1"/>
    </source>
</evidence>
<dbReference type="PANTHER" id="PTHR28663">
    <property type="entry name" value="COILED-COIL DOMAIN-CONTAINING PROTEIN 173"/>
    <property type="match status" value="1"/>
</dbReference>
<feature type="coiled-coil region" evidence="2">
    <location>
        <begin position="66"/>
        <end position="94"/>
    </location>
</feature>
<evidence type="ECO:0000256" key="2">
    <source>
        <dbReference type="SAM" id="Coils"/>
    </source>
</evidence>